<comment type="caution">
    <text evidence="1">The sequence shown here is derived from an EMBL/GenBank/DDBJ whole genome shotgun (WGS) entry which is preliminary data.</text>
</comment>
<proteinExistence type="predicted"/>
<organism evidence="1 2">
    <name type="scientific">Trypanosoma theileri</name>
    <dbReference type="NCBI Taxonomy" id="67003"/>
    <lineage>
        <taxon>Eukaryota</taxon>
        <taxon>Discoba</taxon>
        <taxon>Euglenozoa</taxon>
        <taxon>Kinetoplastea</taxon>
        <taxon>Metakinetoplastina</taxon>
        <taxon>Trypanosomatida</taxon>
        <taxon>Trypanosomatidae</taxon>
        <taxon>Trypanosoma</taxon>
    </lineage>
</organism>
<accession>A0A1X0P4B7</accession>
<sequence>MILAKKNGAPPKPVEGLSFSFPISLQTDGHGSRHTTIALFSFFGITGQFPNPFNVASTLRCVGAYSFPHCNGSNNDAAILWCDSFGVVCVFHLGCVFLRAGCGARNKIK</sequence>
<protein>
    <submittedName>
        <fullName evidence="1">Uncharacterized protein</fullName>
    </submittedName>
</protein>
<evidence type="ECO:0000313" key="2">
    <source>
        <dbReference type="Proteomes" id="UP000192257"/>
    </source>
</evidence>
<evidence type="ECO:0000313" key="1">
    <source>
        <dbReference type="EMBL" id="ORC91503.1"/>
    </source>
</evidence>
<gene>
    <name evidence="1" type="ORF">TM35_000065080</name>
</gene>
<dbReference type="RefSeq" id="XP_028885569.1">
    <property type="nucleotide sequence ID" value="XM_029023545.1"/>
</dbReference>
<dbReference type="GeneID" id="39983325"/>
<reference evidence="1 2" key="1">
    <citation type="submission" date="2017-03" db="EMBL/GenBank/DDBJ databases">
        <title>An alternative strategy for trypanosome survival in the mammalian bloodstream revealed through genome and transcriptome analysis of the ubiquitous bovine parasite Trypanosoma (Megatrypanum) theileri.</title>
        <authorList>
            <person name="Kelly S."/>
            <person name="Ivens A."/>
            <person name="Mott A."/>
            <person name="O'Neill E."/>
            <person name="Emms D."/>
            <person name="Macleod O."/>
            <person name="Voorheis P."/>
            <person name="Matthews J."/>
            <person name="Matthews K."/>
            <person name="Carrington M."/>
        </authorList>
    </citation>
    <scope>NUCLEOTIDE SEQUENCE [LARGE SCALE GENOMIC DNA]</scope>
    <source>
        <strain evidence="1">Edinburgh</strain>
    </source>
</reference>
<keyword evidence="2" id="KW-1185">Reference proteome</keyword>
<dbReference type="EMBL" id="NBCO01000006">
    <property type="protein sequence ID" value="ORC91503.1"/>
    <property type="molecule type" value="Genomic_DNA"/>
</dbReference>
<dbReference type="VEuPathDB" id="TriTrypDB:TM35_000065080"/>
<dbReference type="AlphaFoldDB" id="A0A1X0P4B7"/>
<dbReference type="Proteomes" id="UP000192257">
    <property type="component" value="Unassembled WGS sequence"/>
</dbReference>
<name>A0A1X0P4B7_9TRYP</name>